<dbReference type="InterPro" id="IPR004147">
    <property type="entry name" value="ABC1_dom"/>
</dbReference>
<dbReference type="CDD" id="cd13969">
    <property type="entry name" value="ADCK1-like"/>
    <property type="match status" value="1"/>
</dbReference>
<dbReference type="EMBL" id="DS268412">
    <property type="protein sequence ID" value="EFP05487.1"/>
    <property type="molecule type" value="Genomic_DNA"/>
</dbReference>
<dbReference type="FunCoup" id="E3LPS4">
    <property type="interactions" value="2133"/>
</dbReference>
<reference evidence="4" key="1">
    <citation type="submission" date="2007-07" db="EMBL/GenBank/DDBJ databases">
        <title>PCAP assembly of the Caenorhabditis remanei genome.</title>
        <authorList>
            <consortium name="The Caenorhabditis remanei Sequencing Consortium"/>
            <person name="Wilson R.K."/>
        </authorList>
    </citation>
    <scope>NUCLEOTIDE SEQUENCE [LARGE SCALE GENOMIC DNA]</scope>
    <source>
        <strain evidence="4">PB4641</strain>
    </source>
</reference>
<dbReference type="Proteomes" id="UP000008281">
    <property type="component" value="Unassembled WGS sequence"/>
</dbReference>
<dbReference type="OMA" id="RCNPEDI"/>
<keyword evidence="5" id="KW-1185">Reference proteome</keyword>
<gene>
    <name evidence="4" type="ORF">CRE_27011</name>
</gene>
<comment type="similarity">
    <text evidence="1">Belongs to the protein kinase superfamily. ADCK protein kinase family.</text>
</comment>
<name>E3LPS4_CAERE</name>
<organism evidence="5">
    <name type="scientific">Caenorhabditis remanei</name>
    <name type="common">Caenorhabditis vulgaris</name>
    <dbReference type="NCBI Taxonomy" id="31234"/>
    <lineage>
        <taxon>Eukaryota</taxon>
        <taxon>Metazoa</taxon>
        <taxon>Ecdysozoa</taxon>
        <taxon>Nematoda</taxon>
        <taxon>Chromadorea</taxon>
        <taxon>Rhabditida</taxon>
        <taxon>Rhabditina</taxon>
        <taxon>Rhabditomorpha</taxon>
        <taxon>Rhabditoidea</taxon>
        <taxon>Rhabditidae</taxon>
        <taxon>Peloderinae</taxon>
        <taxon>Caenorhabditis</taxon>
    </lineage>
</organism>
<evidence type="ECO:0000259" key="3">
    <source>
        <dbReference type="PROSITE" id="PS50011"/>
    </source>
</evidence>
<dbReference type="InterPro" id="IPR011009">
    <property type="entry name" value="Kinase-like_dom_sf"/>
</dbReference>
<feature type="chain" id="PRO_5003173178" description="Protein kinase domain-containing protein" evidence="2">
    <location>
        <begin position="24"/>
        <end position="517"/>
    </location>
</feature>
<dbReference type="Gene3D" id="1.10.510.10">
    <property type="entry name" value="Transferase(Phosphotransferase) domain 1"/>
    <property type="match status" value="1"/>
</dbReference>
<dbReference type="InterPro" id="IPR045307">
    <property type="entry name" value="ADCK1_dom"/>
</dbReference>
<sequence>MIFKKLITLKPLTKFLLVGTSAGAGYTAYTVDSPEDLRQLGIFRFGRAAKTVGKIVIDYKTSLRGLPEPSAEYDDAIQKCHQRSAEHLLELACANGGVFIKVGQHISGMEYLIPPEYTQTLSILTSQAPQASKEDVIYVVETELKAKVDDIFSEFSEKPVGAASLAQVHVAKLKETGETVAVKVQHKRVYKNSRTDVNTMELLVNIADAIFPEFRLMWLIEEIKKNLPNELDFLHEAKNADEAAARFKHLKFLRIPKINYELTTKRVLTMEYCEGAHVDDVEYLKKHKIDPHDVCVKIGRTISEMIFLQGYLHSDPHPGNVLINSKGGGKYEIVLLDHGLYLNISDHIRKLYSDLWLAILKPDLQEIRKVASQMGVGELYGLFACMVTRRSWKSVTGGIGKSKMNESEKDELRMYASSLIPQISEVLSRMPREMLLILKTNDLMRNIEHKLGVFGSSDCHLEVRKMSRCVIRSSHEMAIRRAHNPLAKLRIGFRMYWSLLKIFVYQYYLRFVNSSSL</sequence>
<evidence type="ECO:0000313" key="5">
    <source>
        <dbReference type="Proteomes" id="UP000008281"/>
    </source>
</evidence>
<dbReference type="InterPro" id="IPR051130">
    <property type="entry name" value="Mito_struct-func_regulator"/>
</dbReference>
<dbReference type="STRING" id="31234.E3LPS4"/>
<accession>E3LPS4</accession>
<dbReference type="PANTHER" id="PTHR43173">
    <property type="entry name" value="ABC1 FAMILY PROTEIN"/>
    <property type="match status" value="1"/>
</dbReference>
<dbReference type="GO" id="GO:0004672">
    <property type="term" value="F:protein kinase activity"/>
    <property type="evidence" value="ECO:0007669"/>
    <property type="project" value="InterPro"/>
</dbReference>
<feature type="domain" description="Protein kinase" evidence="3">
    <location>
        <begin position="154"/>
        <end position="517"/>
    </location>
</feature>
<dbReference type="PROSITE" id="PS50011">
    <property type="entry name" value="PROTEIN_KINASE_DOM"/>
    <property type="match status" value="1"/>
</dbReference>
<dbReference type="AlphaFoldDB" id="E3LPS4"/>
<feature type="signal peptide" evidence="2">
    <location>
        <begin position="1"/>
        <end position="23"/>
    </location>
</feature>
<dbReference type="InterPro" id="IPR000719">
    <property type="entry name" value="Prot_kinase_dom"/>
</dbReference>
<evidence type="ECO:0000313" key="4">
    <source>
        <dbReference type="EMBL" id="EFP05487.1"/>
    </source>
</evidence>
<protein>
    <recommendedName>
        <fullName evidence="3">Protein kinase domain-containing protein</fullName>
    </recommendedName>
</protein>
<dbReference type="GO" id="GO:0005743">
    <property type="term" value="C:mitochondrial inner membrane"/>
    <property type="evidence" value="ECO:0007669"/>
    <property type="project" value="TreeGrafter"/>
</dbReference>
<dbReference type="GO" id="GO:0007005">
    <property type="term" value="P:mitochondrion organization"/>
    <property type="evidence" value="ECO:0007669"/>
    <property type="project" value="TreeGrafter"/>
</dbReference>
<evidence type="ECO:0000256" key="1">
    <source>
        <dbReference type="ARBA" id="ARBA00009670"/>
    </source>
</evidence>
<proteinExistence type="inferred from homology"/>
<dbReference type="Pfam" id="PF03109">
    <property type="entry name" value="ABC1"/>
    <property type="match status" value="1"/>
</dbReference>
<dbReference type="GO" id="GO:0055088">
    <property type="term" value="P:lipid homeostasis"/>
    <property type="evidence" value="ECO:0007669"/>
    <property type="project" value="TreeGrafter"/>
</dbReference>
<keyword evidence="2" id="KW-0732">Signal</keyword>
<dbReference type="HOGENOM" id="CLU_006533_2_0_1"/>
<dbReference type="SUPFAM" id="SSF56112">
    <property type="entry name" value="Protein kinase-like (PK-like)"/>
    <property type="match status" value="1"/>
</dbReference>
<dbReference type="OrthoDB" id="427480at2759"/>
<dbReference type="eggNOG" id="KOG1235">
    <property type="taxonomic scope" value="Eukaryota"/>
</dbReference>
<dbReference type="InParanoid" id="E3LPS4"/>
<dbReference type="PANTHER" id="PTHR43173:SF19">
    <property type="entry name" value="AARF DOMAIN-CONTAINING PROTEIN KINASE 1"/>
    <property type="match status" value="1"/>
</dbReference>
<dbReference type="GO" id="GO:0005524">
    <property type="term" value="F:ATP binding"/>
    <property type="evidence" value="ECO:0007669"/>
    <property type="project" value="InterPro"/>
</dbReference>
<evidence type="ECO:0000256" key="2">
    <source>
        <dbReference type="SAM" id="SignalP"/>
    </source>
</evidence>